<dbReference type="AlphaFoldDB" id="A0A9D2MNW1"/>
<dbReference type="PANTHER" id="PTHR37841:SF1">
    <property type="entry name" value="DUF3298 DOMAIN-CONTAINING PROTEIN"/>
    <property type="match status" value="1"/>
</dbReference>
<accession>A0A9D2MNW1</accession>
<protein>
    <submittedName>
        <fullName evidence="2">WG repeat-containing protein</fullName>
    </submittedName>
</protein>
<proteinExistence type="predicted"/>
<sequence>MKKRLSSVLLAMALSVSVLAVPAFAVDTNTFWQDNAEVLATQNIFQYGERPFREGLIPVLVNDEWNYLNEQAQVVDLNRGRFSYMFDFFDGRAAVIDKNTNKVGYIDKTGTLVIPCQFGYHDMMGTVYTGYFHNGQATVLKEYYPAEEDFSNGFPMMTSGTWEVAHIDKNGQLVDSYRTVEGMSAGLYLIGDNGYMIDQTETVTEPTYGQSTVKIKGYTIDEDYVGKMLIEVTNNGDAPDKGDLFYVAYSKFMEGSTLIDAGAYVPNDLILQIQYEVDANATKTLEVPMGFLPEDNNLTEDQMEHGWTHAENIESSRTVLAQAETPEEAAELTEFFKAAHDYGEMELTYAPDSNGVTILAKPMSTTQRARYLDQKLSAFTSQF</sequence>
<dbReference type="EMBL" id="DWXO01000084">
    <property type="protein sequence ID" value="HJB81118.1"/>
    <property type="molecule type" value="Genomic_DNA"/>
</dbReference>
<evidence type="ECO:0000313" key="2">
    <source>
        <dbReference type="EMBL" id="HJB81118.1"/>
    </source>
</evidence>
<evidence type="ECO:0000256" key="1">
    <source>
        <dbReference type="SAM" id="SignalP"/>
    </source>
</evidence>
<comment type="caution">
    <text evidence="2">The sequence shown here is derived from an EMBL/GenBank/DDBJ whole genome shotgun (WGS) entry which is preliminary data.</text>
</comment>
<dbReference type="Proteomes" id="UP000823921">
    <property type="component" value="Unassembled WGS sequence"/>
</dbReference>
<evidence type="ECO:0000313" key="3">
    <source>
        <dbReference type="Proteomes" id="UP000823921"/>
    </source>
</evidence>
<organism evidence="2 3">
    <name type="scientific">Candidatus Flavonifractor intestinigallinarum</name>
    <dbReference type="NCBI Taxonomy" id="2838586"/>
    <lineage>
        <taxon>Bacteria</taxon>
        <taxon>Bacillati</taxon>
        <taxon>Bacillota</taxon>
        <taxon>Clostridia</taxon>
        <taxon>Eubacteriales</taxon>
        <taxon>Oscillospiraceae</taxon>
        <taxon>Flavonifractor</taxon>
    </lineage>
</organism>
<name>A0A9D2MNW1_9FIRM</name>
<gene>
    <name evidence="2" type="ORF">H9712_09030</name>
</gene>
<feature type="chain" id="PRO_5039446635" evidence="1">
    <location>
        <begin position="21"/>
        <end position="383"/>
    </location>
</feature>
<reference evidence="2" key="2">
    <citation type="submission" date="2021-04" db="EMBL/GenBank/DDBJ databases">
        <authorList>
            <person name="Gilroy R."/>
        </authorList>
    </citation>
    <scope>NUCLEOTIDE SEQUENCE</scope>
    <source>
        <strain evidence="2">CHK192-8294</strain>
    </source>
</reference>
<dbReference type="PANTHER" id="PTHR37841">
    <property type="entry name" value="GLR2918 PROTEIN"/>
    <property type="match status" value="1"/>
</dbReference>
<reference evidence="2" key="1">
    <citation type="journal article" date="2021" name="PeerJ">
        <title>Extensive microbial diversity within the chicken gut microbiome revealed by metagenomics and culture.</title>
        <authorList>
            <person name="Gilroy R."/>
            <person name="Ravi A."/>
            <person name="Getino M."/>
            <person name="Pursley I."/>
            <person name="Horton D.L."/>
            <person name="Alikhan N.F."/>
            <person name="Baker D."/>
            <person name="Gharbi K."/>
            <person name="Hall N."/>
            <person name="Watson M."/>
            <person name="Adriaenssens E.M."/>
            <person name="Foster-Nyarko E."/>
            <person name="Jarju S."/>
            <person name="Secka A."/>
            <person name="Antonio M."/>
            <person name="Oren A."/>
            <person name="Chaudhuri R.R."/>
            <person name="La Ragione R."/>
            <person name="Hildebrand F."/>
            <person name="Pallen M.J."/>
        </authorList>
    </citation>
    <scope>NUCLEOTIDE SEQUENCE</scope>
    <source>
        <strain evidence="2">CHK192-8294</strain>
    </source>
</reference>
<feature type="signal peptide" evidence="1">
    <location>
        <begin position="1"/>
        <end position="20"/>
    </location>
</feature>
<keyword evidence="1" id="KW-0732">Signal</keyword>